<dbReference type="OrthoDB" id="8550292at2"/>
<dbReference type="Pfam" id="PF13271">
    <property type="entry name" value="DUF4062"/>
    <property type="match status" value="1"/>
</dbReference>
<dbReference type="AlphaFoldDB" id="A0A1H8UGD2"/>
<evidence type="ECO:0000259" key="1">
    <source>
        <dbReference type="Pfam" id="PF13271"/>
    </source>
</evidence>
<gene>
    <name evidence="2" type="ORF">SAMN05216333_1359</name>
</gene>
<reference evidence="3" key="1">
    <citation type="submission" date="2016-10" db="EMBL/GenBank/DDBJ databases">
        <authorList>
            <person name="Varghese N."/>
            <person name="Submissions S."/>
        </authorList>
    </citation>
    <scope>NUCLEOTIDE SEQUENCE [LARGE SCALE GENOMIC DNA]</scope>
    <source>
        <strain evidence="3">Nm76</strain>
    </source>
</reference>
<dbReference type="Proteomes" id="UP000198814">
    <property type="component" value="Unassembled WGS sequence"/>
</dbReference>
<evidence type="ECO:0000313" key="3">
    <source>
        <dbReference type="Proteomes" id="UP000198814"/>
    </source>
</evidence>
<dbReference type="InterPro" id="IPR025139">
    <property type="entry name" value="DUF4062"/>
</dbReference>
<keyword evidence="3" id="KW-1185">Reference proteome</keyword>
<dbReference type="RefSeq" id="WP_090322189.1">
    <property type="nucleotide sequence ID" value="NZ_FNOE01000038.1"/>
</dbReference>
<name>A0A1H8UGD2_9PROT</name>
<accession>A0A1H8UGD2</accession>
<protein>
    <recommendedName>
        <fullName evidence="1">DUF4062 domain-containing protein</fullName>
    </recommendedName>
</protein>
<dbReference type="STRING" id="42354.SAMN05216333_1359"/>
<sequence length="184" mass="20499">MRVYLSSTKNDLEPEREAVRTALSGHCTVVESYTADECSVRKSCLADVAGCDLYIGIIGGRYGFIPPGESFSITELEYQEARKHKLPTLVFIKDKSAITLPLSDADTKENSPDRIESFRQCVNSGTEEAGRPACFKMTGDLKEHLLQALWRYSERHGAIQPKRITGRPYPGLRAFLPAANAFLR</sequence>
<dbReference type="EMBL" id="FODO01000035">
    <property type="protein sequence ID" value="SEP02290.1"/>
    <property type="molecule type" value="Genomic_DNA"/>
</dbReference>
<evidence type="ECO:0000313" key="2">
    <source>
        <dbReference type="EMBL" id="SEP02290.1"/>
    </source>
</evidence>
<feature type="domain" description="DUF4062" evidence="1">
    <location>
        <begin position="2"/>
        <end position="81"/>
    </location>
</feature>
<organism evidence="2 3">
    <name type="scientific">Nitrosomonas oligotropha</name>
    <dbReference type="NCBI Taxonomy" id="42354"/>
    <lineage>
        <taxon>Bacteria</taxon>
        <taxon>Pseudomonadati</taxon>
        <taxon>Pseudomonadota</taxon>
        <taxon>Betaproteobacteria</taxon>
        <taxon>Nitrosomonadales</taxon>
        <taxon>Nitrosomonadaceae</taxon>
        <taxon>Nitrosomonas</taxon>
    </lineage>
</organism>
<proteinExistence type="predicted"/>